<proteinExistence type="inferred from homology"/>
<evidence type="ECO:0000313" key="5">
    <source>
        <dbReference type="Proteomes" id="UP000414233"/>
    </source>
</evidence>
<name>A0A5E4UKK9_9BURK</name>
<dbReference type="InterPro" id="IPR001608">
    <property type="entry name" value="Ala_racemase_N"/>
</dbReference>
<dbReference type="Gene3D" id="2.40.37.20">
    <property type="entry name" value="D-serine dehydratase-like domain"/>
    <property type="match status" value="1"/>
</dbReference>
<dbReference type="PANTHER" id="PTHR28004:SF2">
    <property type="entry name" value="D-SERINE DEHYDRATASE"/>
    <property type="match status" value="1"/>
</dbReference>
<keyword evidence="5" id="KW-1185">Reference proteome</keyword>
<dbReference type="SUPFAM" id="SSF51419">
    <property type="entry name" value="PLP-binding barrel"/>
    <property type="match status" value="1"/>
</dbReference>
<evidence type="ECO:0000313" key="4">
    <source>
        <dbReference type="EMBL" id="VVE00497.1"/>
    </source>
</evidence>
<evidence type="ECO:0000256" key="2">
    <source>
        <dbReference type="ARBA" id="ARBA00023239"/>
    </source>
</evidence>
<feature type="domain" description="D-serine dehydratase-like" evidence="3">
    <location>
        <begin position="288"/>
        <end position="381"/>
    </location>
</feature>
<dbReference type="PANTHER" id="PTHR28004">
    <property type="entry name" value="ZGC:162816-RELATED"/>
    <property type="match status" value="1"/>
</dbReference>
<sequence length="398" mass="41600">MSDAVVEALNGTPRAGDIAAAALPLPPAAVVGQPLSSVATPALVLDLDAFDENLERMAAAAAKHGVAVRPHAKAHKSVAIARAQLAAGAVGICCQKLSEAYPFARAGVANIHISNEFVGDDKVAMAVALAGHVTLSVCVDDVRQVAALGKAAGRAGVRIAVLPEVDVGQGRCGVATADALSGLVDAIDHYDALHFGGIQAYHGSAQHFAAWAERRDAARRAADQAAAYVTHLEARGVRSPVVTGGGTGTCEFDLASGVYTEIQPGSYVFLDQHYGSLEWRDEWRFRHGLFLAATVMSAARPGMIVCDAGLKSMAVDSGQPRFWSAQREGTPTYRGASDEHGVLDLASPAADGAAWLGEMLLLVPGHCDPTVNLHDQYVAVRHGRVEALWPIDARGMSR</sequence>
<dbReference type="InterPro" id="IPR042208">
    <property type="entry name" value="D-ser_dehydrat-like_sf"/>
</dbReference>
<dbReference type="Proteomes" id="UP000414233">
    <property type="component" value="Unassembled WGS sequence"/>
</dbReference>
<dbReference type="InterPro" id="IPR026956">
    <property type="entry name" value="D-ser_dehydrat-like_dom"/>
</dbReference>
<dbReference type="Pfam" id="PF14031">
    <property type="entry name" value="D-ser_dehydrat"/>
    <property type="match status" value="1"/>
</dbReference>
<dbReference type="InterPro" id="IPR051466">
    <property type="entry name" value="D-amino_acid_metab_enzyme"/>
</dbReference>
<protein>
    <submittedName>
        <fullName evidence="4">Alanine racemase</fullName>
    </submittedName>
</protein>
<dbReference type="EMBL" id="CABPRZ010000007">
    <property type="protein sequence ID" value="VVE00497.1"/>
    <property type="molecule type" value="Genomic_DNA"/>
</dbReference>
<evidence type="ECO:0000256" key="1">
    <source>
        <dbReference type="ARBA" id="ARBA00005323"/>
    </source>
</evidence>
<organism evidence="4 5">
    <name type="scientific">Pandoraea terrae</name>
    <dbReference type="NCBI Taxonomy" id="1537710"/>
    <lineage>
        <taxon>Bacteria</taxon>
        <taxon>Pseudomonadati</taxon>
        <taxon>Pseudomonadota</taxon>
        <taxon>Betaproteobacteria</taxon>
        <taxon>Burkholderiales</taxon>
        <taxon>Burkholderiaceae</taxon>
        <taxon>Pandoraea</taxon>
    </lineage>
</organism>
<keyword evidence="2" id="KW-0456">Lyase</keyword>
<dbReference type="InterPro" id="IPR029066">
    <property type="entry name" value="PLP-binding_barrel"/>
</dbReference>
<dbReference type="GO" id="GO:0008721">
    <property type="term" value="F:D-serine ammonia-lyase activity"/>
    <property type="evidence" value="ECO:0007669"/>
    <property type="project" value="TreeGrafter"/>
</dbReference>
<dbReference type="OrthoDB" id="9772497at2"/>
<dbReference type="Gene3D" id="3.20.20.10">
    <property type="entry name" value="Alanine racemase"/>
    <property type="match status" value="1"/>
</dbReference>
<dbReference type="AlphaFoldDB" id="A0A5E4UKK9"/>
<dbReference type="CDD" id="cd06819">
    <property type="entry name" value="PLPDE_III_LS_D-TA"/>
    <property type="match status" value="1"/>
</dbReference>
<dbReference type="SMART" id="SM01119">
    <property type="entry name" value="D-ser_dehydrat"/>
    <property type="match status" value="1"/>
</dbReference>
<dbReference type="Pfam" id="PF01168">
    <property type="entry name" value="Ala_racemase_N"/>
    <property type="match status" value="1"/>
</dbReference>
<accession>A0A5E4UKK9</accession>
<comment type="similarity">
    <text evidence="1">Belongs to the DSD1 family.</text>
</comment>
<dbReference type="RefSeq" id="WP_150696939.1">
    <property type="nucleotide sequence ID" value="NZ_CABPRZ010000007.1"/>
</dbReference>
<dbReference type="GO" id="GO:0036088">
    <property type="term" value="P:D-serine catabolic process"/>
    <property type="evidence" value="ECO:0007669"/>
    <property type="project" value="TreeGrafter"/>
</dbReference>
<reference evidence="4 5" key="1">
    <citation type="submission" date="2019-08" db="EMBL/GenBank/DDBJ databases">
        <authorList>
            <person name="Peeters C."/>
        </authorList>
    </citation>
    <scope>NUCLEOTIDE SEQUENCE [LARGE SCALE GENOMIC DNA]</scope>
    <source>
        <strain evidence="4 5">LMG 30175</strain>
    </source>
</reference>
<evidence type="ECO:0000259" key="3">
    <source>
        <dbReference type="SMART" id="SM01119"/>
    </source>
</evidence>
<gene>
    <name evidence="4" type="ORF">PTE30175_02031</name>
</gene>